<keyword evidence="2" id="KW-1185">Reference proteome</keyword>
<dbReference type="EMBL" id="LN650648">
    <property type="protein sequence ID" value="CEI72585.1"/>
    <property type="molecule type" value="Genomic_DNA"/>
</dbReference>
<dbReference type="KEGG" id="rhom:FRIFI_1045"/>
<proteinExistence type="predicted"/>
<dbReference type="AlphaFoldDB" id="A0A2P2BQG6"/>
<dbReference type="GO" id="GO:0003677">
    <property type="term" value="F:DNA binding"/>
    <property type="evidence" value="ECO:0007669"/>
    <property type="project" value="InterPro"/>
</dbReference>
<name>A0A2P2BQG6_9FIRM</name>
<protein>
    <submittedName>
        <fullName evidence="1">Helix-turn-helix domain</fullName>
    </submittedName>
</protein>
<organism evidence="1 2">
    <name type="scientific">Romboutsia hominis</name>
    <dbReference type="NCBI Taxonomy" id="1507512"/>
    <lineage>
        <taxon>Bacteria</taxon>
        <taxon>Bacillati</taxon>
        <taxon>Bacillota</taxon>
        <taxon>Clostridia</taxon>
        <taxon>Peptostreptococcales</taxon>
        <taxon>Peptostreptococcaceae</taxon>
        <taxon>Romboutsia</taxon>
    </lineage>
</organism>
<gene>
    <name evidence="1" type="ORF">FRIFI_1045</name>
</gene>
<dbReference type="InterPro" id="IPR001387">
    <property type="entry name" value="Cro/C1-type_HTH"/>
</dbReference>
<dbReference type="InterPro" id="IPR010982">
    <property type="entry name" value="Lambda_DNA-bd_dom_sf"/>
</dbReference>
<sequence>MKLTEFGRFSRKLRIDNGELLKDMATKLDVTVSYLSAVEIGKRNIPEKWEEEIVRAYHLNLQEREDLKKAIIYSKKVFKINVENFEKEEKDLILMLARKVDNMDEKEKNNLKQILFK</sequence>
<dbReference type="Gene3D" id="1.10.260.40">
    <property type="entry name" value="lambda repressor-like DNA-binding domains"/>
    <property type="match status" value="1"/>
</dbReference>
<evidence type="ECO:0000313" key="1">
    <source>
        <dbReference type="EMBL" id="CEI72585.1"/>
    </source>
</evidence>
<evidence type="ECO:0000313" key="2">
    <source>
        <dbReference type="Proteomes" id="UP000245695"/>
    </source>
</evidence>
<dbReference type="SUPFAM" id="SSF47413">
    <property type="entry name" value="lambda repressor-like DNA-binding domains"/>
    <property type="match status" value="1"/>
</dbReference>
<dbReference type="CDD" id="cd00093">
    <property type="entry name" value="HTH_XRE"/>
    <property type="match status" value="1"/>
</dbReference>
<dbReference type="RefSeq" id="WP_166505214.1">
    <property type="nucleotide sequence ID" value="NZ_LN650648.1"/>
</dbReference>
<dbReference type="Proteomes" id="UP000245695">
    <property type="component" value="Chromosome 1"/>
</dbReference>
<accession>A0A2P2BQG6</accession>
<reference evidence="1 2" key="1">
    <citation type="submission" date="2014-09" db="EMBL/GenBank/DDBJ databases">
        <authorList>
            <person name="Hornung B.V."/>
        </authorList>
    </citation>
    <scope>NUCLEOTIDE SEQUENCE [LARGE SCALE GENOMIC DNA]</scope>
    <source>
        <strain evidence="1 2">FRIFI</strain>
    </source>
</reference>